<proteinExistence type="predicted"/>
<evidence type="ECO:0000313" key="3">
    <source>
        <dbReference type="Proteomes" id="UP000265520"/>
    </source>
</evidence>
<dbReference type="InterPro" id="IPR002156">
    <property type="entry name" value="RNaseH_domain"/>
</dbReference>
<comment type="caution">
    <text evidence="2">The sequence shown here is derived from an EMBL/GenBank/DDBJ whole genome shotgun (WGS) entry which is preliminary data.</text>
</comment>
<feature type="domain" description="RNase H type-1" evidence="1">
    <location>
        <begin position="2"/>
        <end position="90"/>
    </location>
</feature>
<gene>
    <name evidence="2" type="ORF">A2U01_0033417</name>
</gene>
<feature type="non-terminal residue" evidence="2">
    <location>
        <position position="1"/>
    </location>
</feature>
<organism evidence="2 3">
    <name type="scientific">Trifolium medium</name>
    <dbReference type="NCBI Taxonomy" id="97028"/>
    <lineage>
        <taxon>Eukaryota</taxon>
        <taxon>Viridiplantae</taxon>
        <taxon>Streptophyta</taxon>
        <taxon>Embryophyta</taxon>
        <taxon>Tracheophyta</taxon>
        <taxon>Spermatophyta</taxon>
        <taxon>Magnoliopsida</taxon>
        <taxon>eudicotyledons</taxon>
        <taxon>Gunneridae</taxon>
        <taxon>Pentapetalae</taxon>
        <taxon>rosids</taxon>
        <taxon>fabids</taxon>
        <taxon>Fabales</taxon>
        <taxon>Fabaceae</taxon>
        <taxon>Papilionoideae</taxon>
        <taxon>50 kb inversion clade</taxon>
        <taxon>NPAAA clade</taxon>
        <taxon>Hologalegina</taxon>
        <taxon>IRL clade</taxon>
        <taxon>Trifolieae</taxon>
        <taxon>Trifolium</taxon>
    </lineage>
</organism>
<dbReference type="AlphaFoldDB" id="A0A392PJQ2"/>
<dbReference type="Pfam" id="PF13456">
    <property type="entry name" value="RVT_3"/>
    <property type="match status" value="1"/>
</dbReference>
<keyword evidence="3" id="KW-1185">Reference proteome</keyword>
<sequence length="90" mass="10448">DQGHFVKARNEWIEPILDVEIGETMGLLSALKRIDELQFYDTYVEIDCKRVVDDLYSKRILNSDFGATLSDLRVLLSTNLVKSNVKFIRR</sequence>
<protein>
    <submittedName>
        <fullName evidence="2">Cytochrome P450</fullName>
    </submittedName>
</protein>
<dbReference type="EMBL" id="LXQA010083696">
    <property type="protein sequence ID" value="MCI12313.1"/>
    <property type="molecule type" value="Genomic_DNA"/>
</dbReference>
<dbReference type="GO" id="GO:0003676">
    <property type="term" value="F:nucleic acid binding"/>
    <property type="evidence" value="ECO:0007669"/>
    <property type="project" value="InterPro"/>
</dbReference>
<evidence type="ECO:0000313" key="2">
    <source>
        <dbReference type="EMBL" id="MCI12313.1"/>
    </source>
</evidence>
<evidence type="ECO:0000259" key="1">
    <source>
        <dbReference type="Pfam" id="PF13456"/>
    </source>
</evidence>
<dbReference type="GO" id="GO:0004523">
    <property type="term" value="F:RNA-DNA hybrid ribonuclease activity"/>
    <property type="evidence" value="ECO:0007669"/>
    <property type="project" value="InterPro"/>
</dbReference>
<dbReference type="Proteomes" id="UP000265520">
    <property type="component" value="Unassembled WGS sequence"/>
</dbReference>
<accession>A0A392PJQ2</accession>
<reference evidence="2 3" key="1">
    <citation type="journal article" date="2018" name="Front. Plant Sci.">
        <title>Red Clover (Trifolium pratense) and Zigzag Clover (T. medium) - A Picture of Genomic Similarities and Differences.</title>
        <authorList>
            <person name="Dluhosova J."/>
            <person name="Istvanek J."/>
            <person name="Nedelnik J."/>
            <person name="Repkova J."/>
        </authorList>
    </citation>
    <scope>NUCLEOTIDE SEQUENCE [LARGE SCALE GENOMIC DNA]</scope>
    <source>
        <strain evidence="3">cv. 10/8</strain>
        <tissue evidence="2">Leaf</tissue>
    </source>
</reference>
<name>A0A392PJQ2_9FABA</name>